<accession>A0A644UV91</accession>
<dbReference type="InterPro" id="IPR033921">
    <property type="entry name" value="DPSL_diiron-bd_dom"/>
</dbReference>
<dbReference type="GO" id="GO:0008199">
    <property type="term" value="F:ferric iron binding"/>
    <property type="evidence" value="ECO:0007669"/>
    <property type="project" value="InterPro"/>
</dbReference>
<organism evidence="4">
    <name type="scientific">bioreactor metagenome</name>
    <dbReference type="NCBI Taxonomy" id="1076179"/>
    <lineage>
        <taxon>unclassified sequences</taxon>
        <taxon>metagenomes</taxon>
        <taxon>ecological metagenomes</taxon>
    </lineage>
</organism>
<dbReference type="PROSITE" id="PS50905">
    <property type="entry name" value="FERRITIN_LIKE"/>
    <property type="match status" value="1"/>
</dbReference>
<dbReference type="Gene3D" id="1.20.1260.10">
    <property type="match status" value="1"/>
</dbReference>
<dbReference type="CDD" id="cd01052">
    <property type="entry name" value="DPSL"/>
    <property type="match status" value="1"/>
</dbReference>
<dbReference type="InterPro" id="IPR008331">
    <property type="entry name" value="Ferritin_DPS_dom"/>
</dbReference>
<dbReference type="InterPro" id="IPR012347">
    <property type="entry name" value="Ferritin-like"/>
</dbReference>
<dbReference type="GO" id="GO:0005829">
    <property type="term" value="C:cytosol"/>
    <property type="evidence" value="ECO:0007669"/>
    <property type="project" value="TreeGrafter"/>
</dbReference>
<dbReference type="InterPro" id="IPR009040">
    <property type="entry name" value="Ferritin-like_diiron"/>
</dbReference>
<dbReference type="PANTHER" id="PTHR30295:SF1">
    <property type="entry name" value="DNA PROTECTION DURING STARVATION PROTEIN"/>
    <property type="match status" value="1"/>
</dbReference>
<feature type="domain" description="Ferritin-like diiron" evidence="3">
    <location>
        <begin position="39"/>
        <end position="191"/>
    </location>
</feature>
<comment type="caution">
    <text evidence="4">The sequence shown here is derived from an EMBL/GenBank/DDBJ whole genome shotgun (WGS) entry which is preliminary data.</text>
</comment>
<keyword evidence="2" id="KW-0408">Iron</keyword>
<dbReference type="AlphaFoldDB" id="A0A644UV91"/>
<dbReference type="GO" id="GO:0020037">
    <property type="term" value="F:heme binding"/>
    <property type="evidence" value="ECO:0007669"/>
    <property type="project" value="TreeGrafter"/>
</dbReference>
<evidence type="ECO:0000313" key="4">
    <source>
        <dbReference type="EMBL" id="MPL82990.1"/>
    </source>
</evidence>
<proteinExistence type="predicted"/>
<dbReference type="SUPFAM" id="SSF47240">
    <property type="entry name" value="Ferritin-like"/>
    <property type="match status" value="1"/>
</dbReference>
<reference evidence="4" key="1">
    <citation type="submission" date="2019-08" db="EMBL/GenBank/DDBJ databases">
        <authorList>
            <person name="Kucharzyk K."/>
            <person name="Murdoch R.W."/>
            <person name="Higgins S."/>
            <person name="Loffler F."/>
        </authorList>
    </citation>
    <scope>NUCLEOTIDE SEQUENCE</scope>
</reference>
<dbReference type="EMBL" id="VSSQ01000170">
    <property type="protein sequence ID" value="MPL82990.1"/>
    <property type="molecule type" value="Genomic_DNA"/>
</dbReference>
<protein>
    <recommendedName>
        <fullName evidence="3">Ferritin-like diiron domain-containing protein</fullName>
    </recommendedName>
</protein>
<dbReference type="GO" id="GO:0006879">
    <property type="term" value="P:intracellular iron ion homeostasis"/>
    <property type="evidence" value="ECO:0007669"/>
    <property type="project" value="UniProtKB-KW"/>
</dbReference>
<dbReference type="GO" id="GO:0004322">
    <property type="term" value="F:ferroxidase activity"/>
    <property type="evidence" value="ECO:0007669"/>
    <property type="project" value="TreeGrafter"/>
</dbReference>
<name>A0A644UV91_9ZZZZ</name>
<evidence type="ECO:0000259" key="3">
    <source>
        <dbReference type="PROSITE" id="PS50905"/>
    </source>
</evidence>
<dbReference type="PANTHER" id="PTHR30295">
    <property type="entry name" value="BACTERIOFERRITIN"/>
    <property type="match status" value="1"/>
</dbReference>
<evidence type="ECO:0000256" key="1">
    <source>
        <dbReference type="ARBA" id="ARBA00022434"/>
    </source>
</evidence>
<gene>
    <name evidence="4" type="ORF">SDC9_28940</name>
</gene>
<dbReference type="InterPro" id="IPR009078">
    <property type="entry name" value="Ferritin-like_SF"/>
</dbReference>
<sequence length="199" mass="22960">MAAGLEIRTVSGVATNLILQTKYSLKFNPMGTQAIKVSSVDNQQLLDMLNAALAEEWLAYYQYWIGARLLEGPMRSEVEPELLVHANEELNHAVMVADRIIQLGGTPVINPSDWTKLSRCSYEEPSDPYIEVILEQNLRGERCAIQRYQEIADFTRGKDYTTHQMAVSILNDEIEHENDIEDWMNDIRRMKEEFRKIRL</sequence>
<evidence type="ECO:0000256" key="2">
    <source>
        <dbReference type="ARBA" id="ARBA00023004"/>
    </source>
</evidence>
<dbReference type="Pfam" id="PF00210">
    <property type="entry name" value="Ferritin"/>
    <property type="match status" value="1"/>
</dbReference>
<keyword evidence="1" id="KW-0409">Iron storage</keyword>